<keyword evidence="3" id="KW-1133">Transmembrane helix</keyword>
<sequence length="245" mass="28387">MDGKPKTNGNKEAKVTSFIPEAPVTEERKPFLQPDDDIRLPHMGTARANLAATYECPKGTTKNGWAENHRDQTVLQQHVEFFDQDRDGIIWPLDTYRGLRVVGFNIFLAILSMVIIHFNFSYPTVPGYLPDPFFRLWIKNIHKDKHGSDSGTYDTEGRFVPQRFEDMFSKYAEGRDYVTLEDVWRLLKGQRLIADPIGWGAGIFEWAATYIMLWPEDGRMMKEDLRQLYDGSLFFEIAKKRQKSA</sequence>
<evidence type="ECO:0000313" key="4">
    <source>
        <dbReference type="EMBL" id="KAK5988349.1"/>
    </source>
</evidence>
<dbReference type="InterPro" id="IPR007736">
    <property type="entry name" value="Caleosin-related"/>
</dbReference>
<protein>
    <submittedName>
        <fullName evidence="4">Peroxygenase 3</fullName>
    </submittedName>
</protein>
<keyword evidence="5" id="KW-1185">Reference proteome</keyword>
<reference evidence="4 5" key="1">
    <citation type="submission" date="2024-01" db="EMBL/GenBank/DDBJ databases">
        <title>Complete genome of Cladobotryum mycophilum ATHUM6906.</title>
        <authorList>
            <person name="Christinaki A.C."/>
            <person name="Myridakis A.I."/>
            <person name="Kouvelis V.N."/>
        </authorList>
    </citation>
    <scope>NUCLEOTIDE SEQUENCE [LARGE SCALE GENOMIC DNA]</scope>
    <source>
        <strain evidence="4 5">ATHUM6906</strain>
    </source>
</reference>
<proteinExistence type="inferred from homology"/>
<feature type="compositionally biased region" description="Basic and acidic residues" evidence="2">
    <location>
        <begin position="1"/>
        <end position="14"/>
    </location>
</feature>
<comment type="similarity">
    <text evidence="1">Belongs to the caleosin family.</text>
</comment>
<dbReference type="Pfam" id="PF05042">
    <property type="entry name" value="Caleosin"/>
    <property type="match status" value="1"/>
</dbReference>
<feature type="transmembrane region" description="Helical" evidence="3">
    <location>
        <begin position="197"/>
        <end position="214"/>
    </location>
</feature>
<accession>A0ABR0S852</accession>
<dbReference type="PANTHER" id="PTHR31495:SF0">
    <property type="entry name" value="BINDING PROTEIN CALEOSIN, PUTATIVE (AFU_ORTHOLOGUE AFUA_5G13750)-RELATED"/>
    <property type="match status" value="1"/>
</dbReference>
<dbReference type="PANTHER" id="PTHR31495">
    <property type="entry name" value="PEROXYGENASE 3-RELATED"/>
    <property type="match status" value="1"/>
</dbReference>
<evidence type="ECO:0000256" key="3">
    <source>
        <dbReference type="SAM" id="Phobius"/>
    </source>
</evidence>
<evidence type="ECO:0000256" key="1">
    <source>
        <dbReference type="ARBA" id="ARBA00006765"/>
    </source>
</evidence>
<evidence type="ECO:0000256" key="2">
    <source>
        <dbReference type="SAM" id="MobiDB-lite"/>
    </source>
</evidence>
<keyword evidence="3" id="KW-0472">Membrane</keyword>
<dbReference type="EMBL" id="JAVFKD010000016">
    <property type="protein sequence ID" value="KAK5988349.1"/>
    <property type="molecule type" value="Genomic_DNA"/>
</dbReference>
<feature type="transmembrane region" description="Helical" evidence="3">
    <location>
        <begin position="101"/>
        <end position="120"/>
    </location>
</feature>
<dbReference type="Proteomes" id="UP001338125">
    <property type="component" value="Unassembled WGS sequence"/>
</dbReference>
<evidence type="ECO:0000313" key="5">
    <source>
        <dbReference type="Proteomes" id="UP001338125"/>
    </source>
</evidence>
<feature type="region of interest" description="Disordered" evidence="2">
    <location>
        <begin position="1"/>
        <end position="20"/>
    </location>
</feature>
<comment type="caution">
    <text evidence="4">The sequence shown here is derived from an EMBL/GenBank/DDBJ whole genome shotgun (WGS) entry which is preliminary data.</text>
</comment>
<name>A0ABR0S852_9HYPO</name>
<keyword evidence="3" id="KW-0812">Transmembrane</keyword>
<gene>
    <name evidence="4" type="ORF">PT974_12500</name>
</gene>
<organism evidence="4 5">
    <name type="scientific">Cladobotryum mycophilum</name>
    <dbReference type="NCBI Taxonomy" id="491253"/>
    <lineage>
        <taxon>Eukaryota</taxon>
        <taxon>Fungi</taxon>
        <taxon>Dikarya</taxon>
        <taxon>Ascomycota</taxon>
        <taxon>Pezizomycotina</taxon>
        <taxon>Sordariomycetes</taxon>
        <taxon>Hypocreomycetidae</taxon>
        <taxon>Hypocreales</taxon>
        <taxon>Hypocreaceae</taxon>
        <taxon>Cladobotryum</taxon>
    </lineage>
</organism>